<feature type="region of interest" description="Disordered" evidence="1">
    <location>
        <begin position="1"/>
        <end position="78"/>
    </location>
</feature>
<feature type="compositionally biased region" description="Polar residues" evidence="1">
    <location>
        <begin position="1"/>
        <end position="12"/>
    </location>
</feature>
<keyword evidence="3" id="KW-1185">Reference proteome</keyword>
<accession>A0A2N5W3D7</accession>
<comment type="caution">
    <text evidence="2">The sequence shown here is derived from an EMBL/GenBank/DDBJ whole genome shotgun (WGS) entry which is preliminary data.</text>
</comment>
<protein>
    <submittedName>
        <fullName evidence="2">Uncharacterized protein</fullName>
    </submittedName>
</protein>
<feature type="compositionally biased region" description="Basic and acidic residues" evidence="1">
    <location>
        <begin position="35"/>
        <end position="64"/>
    </location>
</feature>
<dbReference type="Proteomes" id="UP000235388">
    <property type="component" value="Unassembled WGS sequence"/>
</dbReference>
<evidence type="ECO:0000313" key="3">
    <source>
        <dbReference type="Proteomes" id="UP000235388"/>
    </source>
</evidence>
<organism evidence="2 3">
    <name type="scientific">Puccinia coronata f. sp. avenae</name>
    <dbReference type="NCBI Taxonomy" id="200324"/>
    <lineage>
        <taxon>Eukaryota</taxon>
        <taxon>Fungi</taxon>
        <taxon>Dikarya</taxon>
        <taxon>Basidiomycota</taxon>
        <taxon>Pucciniomycotina</taxon>
        <taxon>Pucciniomycetes</taxon>
        <taxon>Pucciniales</taxon>
        <taxon>Pucciniaceae</taxon>
        <taxon>Puccinia</taxon>
    </lineage>
</organism>
<evidence type="ECO:0000313" key="2">
    <source>
        <dbReference type="EMBL" id="PLW56722.1"/>
    </source>
</evidence>
<sequence length="78" mass="8811">MNSYNRGVQQLGNDLAGQTKVSNTLAMTRQNTPAERSRDKLPCKESKRVTASDDASMERQELLSKGKKLRKSEKPHKH</sequence>
<proteinExistence type="predicted"/>
<dbReference type="EMBL" id="PGCJ01000017">
    <property type="protein sequence ID" value="PLW56722.1"/>
    <property type="molecule type" value="Genomic_DNA"/>
</dbReference>
<name>A0A2N5W3D7_9BASI</name>
<reference evidence="2 3" key="1">
    <citation type="submission" date="2017-11" db="EMBL/GenBank/DDBJ databases">
        <title>De novo assembly and phasing of dikaryotic genomes from two isolates of Puccinia coronata f. sp. avenae, the causal agent of oat crown rust.</title>
        <authorList>
            <person name="Miller M.E."/>
            <person name="Zhang Y."/>
            <person name="Omidvar V."/>
            <person name="Sperschneider J."/>
            <person name="Schwessinger B."/>
            <person name="Raley C."/>
            <person name="Palmer J.M."/>
            <person name="Garnica D."/>
            <person name="Upadhyaya N."/>
            <person name="Rathjen J."/>
            <person name="Taylor J.M."/>
            <person name="Park R.F."/>
            <person name="Dodds P.N."/>
            <person name="Hirsch C.D."/>
            <person name="Kianian S.F."/>
            <person name="Figueroa M."/>
        </authorList>
    </citation>
    <scope>NUCLEOTIDE SEQUENCE [LARGE SCALE GENOMIC DNA]</scope>
    <source>
        <strain evidence="2">12NC29</strain>
    </source>
</reference>
<dbReference type="AlphaFoldDB" id="A0A2N5W3D7"/>
<feature type="compositionally biased region" description="Basic residues" evidence="1">
    <location>
        <begin position="65"/>
        <end position="78"/>
    </location>
</feature>
<evidence type="ECO:0000256" key="1">
    <source>
        <dbReference type="SAM" id="MobiDB-lite"/>
    </source>
</evidence>
<feature type="compositionally biased region" description="Polar residues" evidence="1">
    <location>
        <begin position="19"/>
        <end position="34"/>
    </location>
</feature>
<gene>
    <name evidence="2" type="ORF">PCANC_01648</name>
</gene>